<dbReference type="Gene3D" id="3.60.21.10">
    <property type="match status" value="1"/>
</dbReference>
<proteinExistence type="predicted"/>
<dbReference type="SUPFAM" id="SSF56300">
    <property type="entry name" value="Metallo-dependent phosphatases"/>
    <property type="match status" value="1"/>
</dbReference>
<dbReference type="InterPro" id="IPR029052">
    <property type="entry name" value="Metallo-depent_PP-like"/>
</dbReference>
<reference evidence="1" key="1">
    <citation type="submission" date="2023-10" db="EMBL/GenBank/DDBJ databases">
        <authorList>
            <person name="Chen Y."/>
            <person name="Shah S."/>
            <person name="Dougan E. K."/>
            <person name="Thang M."/>
            <person name="Chan C."/>
        </authorList>
    </citation>
    <scope>NUCLEOTIDE SEQUENCE [LARGE SCALE GENOMIC DNA]</scope>
</reference>
<dbReference type="EMBL" id="CAUYUJ010002648">
    <property type="protein sequence ID" value="CAK0801721.1"/>
    <property type="molecule type" value="Genomic_DNA"/>
</dbReference>
<accession>A0ABN9Q7F9</accession>
<dbReference type="Proteomes" id="UP001189429">
    <property type="component" value="Unassembled WGS sequence"/>
</dbReference>
<sequence>MGADDGANVERCKQHAIVSGADTFAFDGSDCYFSKCGAAADMKWTDAYGGQEVYSVLVGDWAHVVSAEEGHSSACTYLAWLGADDGASVEKCKQHAVVFGADTFAFDGADCYFSRCGAFADMKWTNAYGGQDVYTFLFPRGDSVWPPCDPSSQCFDMTLLLTASMNGRLAAVDDTGNACDPDDDASCYGGTARRITYVEQQRERLNATQGVYVFDLGGSWFGGPFLYHPDYPFAAPNLELQDMVPYDGCLFSMYDMQLGATSDSAESLRSLAEGLARRRCPLLLANAEFGGALEPLNAKKVPWLVRTTPTGQKVGFVGFYPHSPNYWFSLDQALLKLDPEGAQARLLAGDVPQEDYWLGDERYRSRDLYRVNATLLAAAFGAAGGDFEQLEDHEASLYIAYSTVPTDVLLAAEALRRAHPDVACLVLLGGVGIRAETLAWLLDYGPFDAVVAASRRDNVGLTEHFSGPLQRNASSCAATPGLASRS</sequence>
<organism evidence="1 2">
    <name type="scientific">Prorocentrum cordatum</name>
    <dbReference type="NCBI Taxonomy" id="2364126"/>
    <lineage>
        <taxon>Eukaryota</taxon>
        <taxon>Sar</taxon>
        <taxon>Alveolata</taxon>
        <taxon>Dinophyceae</taxon>
        <taxon>Prorocentrales</taxon>
        <taxon>Prorocentraceae</taxon>
        <taxon>Prorocentrum</taxon>
    </lineage>
</organism>
<gene>
    <name evidence="1" type="ORF">PCOR1329_LOCUS9501</name>
</gene>
<evidence type="ECO:0000313" key="2">
    <source>
        <dbReference type="Proteomes" id="UP001189429"/>
    </source>
</evidence>
<keyword evidence="2" id="KW-1185">Reference proteome</keyword>
<protein>
    <submittedName>
        <fullName evidence="1">Uncharacterized protein</fullName>
    </submittedName>
</protein>
<comment type="caution">
    <text evidence="1">The sequence shown here is derived from an EMBL/GenBank/DDBJ whole genome shotgun (WGS) entry which is preliminary data.</text>
</comment>
<name>A0ABN9Q7F9_9DINO</name>
<evidence type="ECO:0000313" key="1">
    <source>
        <dbReference type="EMBL" id="CAK0801721.1"/>
    </source>
</evidence>